<dbReference type="InterPro" id="IPR052345">
    <property type="entry name" value="Rad_response_metalloprotease"/>
</dbReference>
<protein>
    <submittedName>
        <fullName evidence="2">ImmA/IrrE family metallo-endopeptidase</fullName>
    </submittedName>
</protein>
<dbReference type="Gene3D" id="1.10.10.2910">
    <property type="match status" value="1"/>
</dbReference>
<evidence type="ECO:0000259" key="1">
    <source>
        <dbReference type="Pfam" id="PF06114"/>
    </source>
</evidence>
<name>A0A8J6ZZL0_DESMC</name>
<feature type="domain" description="IrrE N-terminal-like" evidence="1">
    <location>
        <begin position="45"/>
        <end position="154"/>
    </location>
</feature>
<gene>
    <name evidence="2" type="ORF">IQ276_11770</name>
</gene>
<comment type="caution">
    <text evidence="2">The sequence shown here is derived from an EMBL/GenBank/DDBJ whole genome shotgun (WGS) entry which is preliminary data.</text>
</comment>
<evidence type="ECO:0000313" key="3">
    <source>
        <dbReference type="Proteomes" id="UP000622533"/>
    </source>
</evidence>
<dbReference type="RefSeq" id="WP_193916496.1">
    <property type="nucleotide sequence ID" value="NZ_JADEXS020000001.1"/>
</dbReference>
<accession>A0A8J6ZZL0</accession>
<evidence type="ECO:0000313" key="2">
    <source>
        <dbReference type="EMBL" id="MBE9023081.1"/>
    </source>
</evidence>
<proteinExistence type="predicted"/>
<keyword evidence="3" id="KW-1185">Reference proteome</keyword>
<dbReference type="InterPro" id="IPR010359">
    <property type="entry name" value="IrrE_HExxH"/>
</dbReference>
<dbReference type="EMBL" id="JADEXS010000128">
    <property type="protein sequence ID" value="MBE9023081.1"/>
    <property type="molecule type" value="Genomic_DNA"/>
</dbReference>
<dbReference type="Pfam" id="PF06114">
    <property type="entry name" value="Peptidase_M78"/>
    <property type="match status" value="1"/>
</dbReference>
<organism evidence="2 3">
    <name type="scientific">Desmonostoc muscorum LEGE 12446</name>
    <dbReference type="NCBI Taxonomy" id="1828758"/>
    <lineage>
        <taxon>Bacteria</taxon>
        <taxon>Bacillati</taxon>
        <taxon>Cyanobacteriota</taxon>
        <taxon>Cyanophyceae</taxon>
        <taxon>Nostocales</taxon>
        <taxon>Nostocaceae</taxon>
        <taxon>Desmonostoc</taxon>
    </lineage>
</organism>
<sequence length="186" mass="21601">MNLSICYTQISPDERGLIVAMILPLERTILINDDIPEVLGAFTESTIAHEIGHWLLHVNKNENEALWEKRDINNDIKETNNPFFCRSASEPLDKYIASSQLDKIEWQAQYFASCLLMPRHVLQKISKGRDLTNWKHLYIIKDELGVTISNLINRLQDIGWIYIPKGSKQIFPGSMESESQRIKYWL</sequence>
<dbReference type="PANTHER" id="PTHR43236:SF1">
    <property type="entry name" value="BLL7220 PROTEIN"/>
    <property type="match status" value="1"/>
</dbReference>
<reference evidence="2" key="1">
    <citation type="submission" date="2020-10" db="EMBL/GenBank/DDBJ databases">
        <authorList>
            <person name="Castelo-Branco R."/>
            <person name="Eusebio N."/>
            <person name="Adriana R."/>
            <person name="Vieira A."/>
            <person name="Brugerolle De Fraissinette N."/>
            <person name="Rezende De Castro R."/>
            <person name="Schneider M.P."/>
            <person name="Vasconcelos V."/>
            <person name="Leao P.N."/>
        </authorList>
    </citation>
    <scope>NUCLEOTIDE SEQUENCE</scope>
    <source>
        <strain evidence="2">LEGE 12446</strain>
    </source>
</reference>
<dbReference type="Proteomes" id="UP000622533">
    <property type="component" value="Unassembled WGS sequence"/>
</dbReference>
<dbReference type="AlphaFoldDB" id="A0A8J6ZZL0"/>
<dbReference type="PANTHER" id="PTHR43236">
    <property type="entry name" value="ANTITOXIN HIGA1"/>
    <property type="match status" value="1"/>
</dbReference>